<comment type="caution">
    <text evidence="1">The sequence shown here is derived from an EMBL/GenBank/DDBJ whole genome shotgun (WGS) entry which is preliminary data.</text>
</comment>
<proteinExistence type="predicted"/>
<evidence type="ECO:0008006" key="3">
    <source>
        <dbReference type="Google" id="ProtNLM"/>
    </source>
</evidence>
<dbReference type="Proteomes" id="UP001081283">
    <property type="component" value="Unassembled WGS sequence"/>
</dbReference>
<reference evidence="1" key="1">
    <citation type="submission" date="2022-10" db="EMBL/GenBank/DDBJ databases">
        <title>Hoeflea sp. J2-29, isolated from marine algae.</title>
        <authorList>
            <person name="Kristyanto S."/>
            <person name="Kim J.M."/>
            <person name="Jeon C.O."/>
        </authorList>
    </citation>
    <scope>NUCLEOTIDE SEQUENCE</scope>
    <source>
        <strain evidence="1">J2-29</strain>
    </source>
</reference>
<protein>
    <recommendedName>
        <fullName evidence="3">Glycosyltransferase</fullName>
    </recommendedName>
</protein>
<gene>
    <name evidence="1" type="ORF">OEG82_23235</name>
</gene>
<accession>A0ABT3YM86</accession>
<sequence>MRPGDFSTHDWIGPASRTLPTTDLYFLNACRRWLGSRPFYPAPIRRVGANSFTCGDSIIVSRRDSPAVVERLLRKSCGQFCYIIDDDLWALDDDTSLPVAYRQRLITLRDGQHRRLTERADTIIVSSSVLADVYRDRGHRVVQLDPFWSEALADGSHFDPLADGAPLEVGYLGSSSHASDRGFVLQVFEELAARDLNLRLTIIGTADVPAHLRKHPKLQILKHLPWPLYRKRLARQRFHVLLYPSLPTAFNKARSFNKLIEHAVAGGVGIYSDSWNFAQDIEANKAGFLLENTVEHWADFLGAIDRTGLKASSNSTLAYTRELNLTSRSKQLEFWKKTLKLS</sequence>
<evidence type="ECO:0000313" key="2">
    <source>
        <dbReference type="Proteomes" id="UP001081283"/>
    </source>
</evidence>
<dbReference type="RefSeq" id="WP_267614730.1">
    <property type="nucleotide sequence ID" value="NZ_JAOVZQ010000001.1"/>
</dbReference>
<dbReference type="SUPFAM" id="SSF53756">
    <property type="entry name" value="UDP-Glycosyltransferase/glycogen phosphorylase"/>
    <property type="match status" value="1"/>
</dbReference>
<evidence type="ECO:0000313" key="1">
    <source>
        <dbReference type="EMBL" id="MCY0096899.1"/>
    </source>
</evidence>
<dbReference type="Gene3D" id="3.40.50.2000">
    <property type="entry name" value="Glycogen Phosphorylase B"/>
    <property type="match status" value="1"/>
</dbReference>
<organism evidence="1 2">
    <name type="scientific">Hoeflea ulvae</name>
    <dbReference type="NCBI Taxonomy" id="2983764"/>
    <lineage>
        <taxon>Bacteria</taxon>
        <taxon>Pseudomonadati</taxon>
        <taxon>Pseudomonadota</taxon>
        <taxon>Alphaproteobacteria</taxon>
        <taxon>Hyphomicrobiales</taxon>
        <taxon>Rhizobiaceae</taxon>
        <taxon>Hoeflea</taxon>
    </lineage>
</organism>
<name>A0ABT3YM86_9HYPH</name>
<keyword evidence="2" id="KW-1185">Reference proteome</keyword>
<dbReference type="EMBL" id="JAOVZQ010000001">
    <property type="protein sequence ID" value="MCY0096899.1"/>
    <property type="molecule type" value="Genomic_DNA"/>
</dbReference>